<dbReference type="SUPFAM" id="SSF63380">
    <property type="entry name" value="Riboflavin synthase domain-like"/>
    <property type="match status" value="1"/>
</dbReference>
<dbReference type="EMBL" id="JAULSW010000002">
    <property type="protein sequence ID" value="KAK3389527.1"/>
    <property type="molecule type" value="Genomic_DNA"/>
</dbReference>
<feature type="binding site" evidence="9">
    <location>
        <position position="112"/>
    </location>
    <ligand>
        <name>FAD</name>
        <dbReference type="ChEBI" id="CHEBI:57692"/>
    </ligand>
</feature>
<feature type="binding site" evidence="9">
    <location>
        <position position="120"/>
    </location>
    <ligand>
        <name>FAD</name>
        <dbReference type="ChEBI" id="CHEBI:57692"/>
    </ligand>
</feature>
<dbReference type="Pfam" id="PF00970">
    <property type="entry name" value="FAD_binding_6"/>
    <property type="match status" value="1"/>
</dbReference>
<evidence type="ECO:0000256" key="2">
    <source>
        <dbReference type="ARBA" id="ARBA00004572"/>
    </source>
</evidence>
<feature type="binding site" evidence="9">
    <location>
        <position position="160"/>
    </location>
    <ligand>
        <name>FAD</name>
        <dbReference type="ChEBI" id="CHEBI:57692"/>
    </ligand>
</feature>
<dbReference type="InterPro" id="IPR001433">
    <property type="entry name" value="OxRdtase_FAD/NAD-bd"/>
</dbReference>
<keyword evidence="4 9" id="KW-0285">Flavoprotein</keyword>
<accession>A0AAE0U3H4</accession>
<organism evidence="12 13">
    <name type="scientific">Podospora didyma</name>
    <dbReference type="NCBI Taxonomy" id="330526"/>
    <lineage>
        <taxon>Eukaryota</taxon>
        <taxon>Fungi</taxon>
        <taxon>Dikarya</taxon>
        <taxon>Ascomycota</taxon>
        <taxon>Pezizomycotina</taxon>
        <taxon>Sordariomycetes</taxon>
        <taxon>Sordariomycetidae</taxon>
        <taxon>Sordariales</taxon>
        <taxon>Podosporaceae</taxon>
        <taxon>Podospora</taxon>
    </lineage>
</organism>
<dbReference type="Proteomes" id="UP001285441">
    <property type="component" value="Unassembled WGS sequence"/>
</dbReference>
<dbReference type="PRINTS" id="PR00371">
    <property type="entry name" value="FPNCR"/>
</dbReference>
<evidence type="ECO:0000256" key="9">
    <source>
        <dbReference type="PIRSR" id="PIRSR601834-1"/>
    </source>
</evidence>
<dbReference type="PANTHER" id="PTHR19370">
    <property type="entry name" value="NADH-CYTOCHROME B5 REDUCTASE"/>
    <property type="match status" value="1"/>
</dbReference>
<dbReference type="GO" id="GO:0005741">
    <property type="term" value="C:mitochondrial outer membrane"/>
    <property type="evidence" value="ECO:0007669"/>
    <property type="project" value="UniProtKB-SubCell"/>
</dbReference>
<evidence type="ECO:0000313" key="13">
    <source>
        <dbReference type="Proteomes" id="UP001285441"/>
    </source>
</evidence>
<comment type="similarity">
    <text evidence="3 10">Belongs to the flavoprotein pyridine nucleotide cytochrome reductase family.</text>
</comment>
<evidence type="ECO:0000256" key="10">
    <source>
        <dbReference type="RuleBase" id="RU361226"/>
    </source>
</evidence>
<dbReference type="EC" id="1.6.2.2" evidence="10"/>
<evidence type="ECO:0000256" key="8">
    <source>
        <dbReference type="ARBA" id="ARBA00023136"/>
    </source>
</evidence>
<dbReference type="GO" id="GO:0006696">
    <property type="term" value="P:ergosterol biosynthetic process"/>
    <property type="evidence" value="ECO:0007669"/>
    <property type="project" value="TreeGrafter"/>
</dbReference>
<dbReference type="InterPro" id="IPR008333">
    <property type="entry name" value="Cbr1-like_FAD-bd_dom"/>
</dbReference>
<dbReference type="GO" id="GO:0090524">
    <property type="term" value="F:cytochrome-b5 reductase activity, acting on NADH"/>
    <property type="evidence" value="ECO:0007669"/>
    <property type="project" value="UniProtKB-EC"/>
</dbReference>
<comment type="catalytic activity">
    <reaction evidence="10">
        <text>2 Fe(III)-[cytochrome b5] + NADH = 2 Fe(II)-[cytochrome b5] + NAD(+) + H(+)</text>
        <dbReference type="Rhea" id="RHEA:46680"/>
        <dbReference type="Rhea" id="RHEA-COMP:10438"/>
        <dbReference type="Rhea" id="RHEA-COMP:10439"/>
        <dbReference type="ChEBI" id="CHEBI:15378"/>
        <dbReference type="ChEBI" id="CHEBI:29033"/>
        <dbReference type="ChEBI" id="CHEBI:29034"/>
        <dbReference type="ChEBI" id="CHEBI:57540"/>
        <dbReference type="ChEBI" id="CHEBI:57945"/>
        <dbReference type="EC" id="1.6.2.2"/>
    </reaction>
</comment>
<gene>
    <name evidence="12" type="ORF">B0H63DRAFT_518761</name>
</gene>
<feature type="binding site" evidence="9">
    <location>
        <position position="93"/>
    </location>
    <ligand>
        <name>FAD</name>
        <dbReference type="ChEBI" id="CHEBI:57692"/>
    </ligand>
</feature>
<keyword evidence="7 10" id="KW-0520">NAD</keyword>
<evidence type="ECO:0000259" key="11">
    <source>
        <dbReference type="PROSITE" id="PS51384"/>
    </source>
</evidence>
<proteinExistence type="inferred from homology"/>
<evidence type="ECO:0000256" key="3">
    <source>
        <dbReference type="ARBA" id="ARBA00006105"/>
    </source>
</evidence>
<dbReference type="PROSITE" id="PS51384">
    <property type="entry name" value="FAD_FR"/>
    <property type="match status" value="1"/>
</dbReference>
<dbReference type="InterPro" id="IPR001834">
    <property type="entry name" value="CBR-like"/>
</dbReference>
<dbReference type="InterPro" id="IPR017927">
    <property type="entry name" value="FAD-bd_FR_type"/>
</dbReference>
<reference evidence="12" key="2">
    <citation type="submission" date="2023-06" db="EMBL/GenBank/DDBJ databases">
        <authorList>
            <consortium name="Lawrence Berkeley National Laboratory"/>
            <person name="Haridas S."/>
            <person name="Hensen N."/>
            <person name="Bonometti L."/>
            <person name="Westerberg I."/>
            <person name="Brannstrom I.O."/>
            <person name="Guillou S."/>
            <person name="Cros-Aarteil S."/>
            <person name="Calhoun S."/>
            <person name="Kuo A."/>
            <person name="Mondo S."/>
            <person name="Pangilinan J."/>
            <person name="Riley R."/>
            <person name="LaButti K."/>
            <person name="Andreopoulos B."/>
            <person name="Lipzen A."/>
            <person name="Chen C."/>
            <person name="Yanf M."/>
            <person name="Daum C."/>
            <person name="Ng V."/>
            <person name="Clum A."/>
            <person name="Steindorff A."/>
            <person name="Ohm R."/>
            <person name="Martin F."/>
            <person name="Silar P."/>
            <person name="Natvig D."/>
            <person name="Lalanne C."/>
            <person name="Gautier V."/>
            <person name="Ament-velasquez S.L."/>
            <person name="Kruys A."/>
            <person name="Hutchinson M.I."/>
            <person name="Powell A.J."/>
            <person name="Barry K."/>
            <person name="Miller A.N."/>
            <person name="Grigoriev I.V."/>
            <person name="Debuchy R."/>
            <person name="Gladieux P."/>
            <person name="Thoren M.H."/>
            <person name="Johannesson H."/>
        </authorList>
    </citation>
    <scope>NUCLEOTIDE SEQUENCE</scope>
    <source>
        <strain evidence="12">CBS 232.78</strain>
    </source>
</reference>
<comment type="cofactor">
    <cofactor evidence="1 9 10">
        <name>FAD</name>
        <dbReference type="ChEBI" id="CHEBI:57692"/>
    </cofactor>
</comment>
<comment type="subcellular location">
    <subcellularLocation>
        <location evidence="2">Mitochondrion outer membrane</location>
        <topology evidence="2">Single-pass membrane protein</topology>
    </subcellularLocation>
</comment>
<dbReference type="PANTHER" id="PTHR19370:SF101">
    <property type="entry name" value="NADH-CYTOCHROME B5 REDUCTASE"/>
    <property type="match status" value="1"/>
</dbReference>
<dbReference type="CDD" id="cd06183">
    <property type="entry name" value="cyt_b5_reduct_like"/>
    <property type="match status" value="1"/>
</dbReference>
<dbReference type="PRINTS" id="PR00406">
    <property type="entry name" value="CYTB5RDTASE"/>
</dbReference>
<dbReference type="SUPFAM" id="SSF52343">
    <property type="entry name" value="Ferredoxin reductase-like, C-terminal NADP-linked domain"/>
    <property type="match status" value="1"/>
</dbReference>
<keyword evidence="5 9" id="KW-0274">FAD</keyword>
<comment type="caution">
    <text evidence="12">The sequence shown here is derived from an EMBL/GenBank/DDBJ whole genome shotgun (WGS) entry which is preliminary data.</text>
</comment>
<dbReference type="Gene3D" id="3.40.50.80">
    <property type="entry name" value="Nucleotide-binding domain of ferredoxin-NADP reductase (FNR) module"/>
    <property type="match status" value="1"/>
</dbReference>
<dbReference type="InterPro" id="IPR039261">
    <property type="entry name" value="FNR_nucleotide-bd"/>
</dbReference>
<keyword evidence="8" id="KW-0472">Membrane</keyword>
<feature type="binding site" evidence="9">
    <location>
        <position position="118"/>
    </location>
    <ligand>
        <name>FAD</name>
        <dbReference type="ChEBI" id="CHEBI:57692"/>
    </ligand>
</feature>
<evidence type="ECO:0000256" key="1">
    <source>
        <dbReference type="ARBA" id="ARBA00001974"/>
    </source>
</evidence>
<protein>
    <recommendedName>
        <fullName evidence="10">NADH-cytochrome b5 reductase</fullName>
        <ecNumber evidence="10">1.6.2.2</ecNumber>
    </recommendedName>
</protein>
<dbReference type="InterPro" id="IPR001709">
    <property type="entry name" value="Flavoprot_Pyr_Nucl_cyt_Rdtase"/>
</dbReference>
<name>A0AAE0U3H4_9PEZI</name>
<dbReference type="Gene3D" id="2.40.30.10">
    <property type="entry name" value="Translation factors"/>
    <property type="match status" value="1"/>
</dbReference>
<keyword evidence="6 10" id="KW-0560">Oxidoreductase</keyword>
<evidence type="ECO:0000256" key="6">
    <source>
        <dbReference type="ARBA" id="ARBA00023002"/>
    </source>
</evidence>
<evidence type="ECO:0000313" key="12">
    <source>
        <dbReference type="EMBL" id="KAK3389527.1"/>
    </source>
</evidence>
<evidence type="ECO:0000256" key="7">
    <source>
        <dbReference type="ARBA" id="ARBA00023027"/>
    </source>
</evidence>
<evidence type="ECO:0000256" key="4">
    <source>
        <dbReference type="ARBA" id="ARBA00022630"/>
    </source>
</evidence>
<feature type="domain" description="FAD-binding FR-type" evidence="11">
    <location>
        <begin position="39"/>
        <end position="151"/>
    </location>
</feature>
<keyword evidence="13" id="KW-1185">Reference proteome</keyword>
<dbReference type="Pfam" id="PF00175">
    <property type="entry name" value="NAD_binding_1"/>
    <property type="match status" value="1"/>
</dbReference>
<dbReference type="FunFam" id="3.40.50.80:FF:000009">
    <property type="entry name" value="NADH-cytochrome b5 reductase"/>
    <property type="match status" value="1"/>
</dbReference>
<reference evidence="12" key="1">
    <citation type="journal article" date="2023" name="Mol. Phylogenet. Evol.">
        <title>Genome-scale phylogeny and comparative genomics of the fungal order Sordariales.</title>
        <authorList>
            <person name="Hensen N."/>
            <person name="Bonometti L."/>
            <person name="Westerberg I."/>
            <person name="Brannstrom I.O."/>
            <person name="Guillou S."/>
            <person name="Cros-Aarteil S."/>
            <person name="Calhoun S."/>
            <person name="Haridas S."/>
            <person name="Kuo A."/>
            <person name="Mondo S."/>
            <person name="Pangilinan J."/>
            <person name="Riley R."/>
            <person name="LaButti K."/>
            <person name="Andreopoulos B."/>
            <person name="Lipzen A."/>
            <person name="Chen C."/>
            <person name="Yan M."/>
            <person name="Daum C."/>
            <person name="Ng V."/>
            <person name="Clum A."/>
            <person name="Steindorff A."/>
            <person name="Ohm R.A."/>
            <person name="Martin F."/>
            <person name="Silar P."/>
            <person name="Natvig D.O."/>
            <person name="Lalanne C."/>
            <person name="Gautier V."/>
            <person name="Ament-Velasquez S.L."/>
            <person name="Kruys A."/>
            <person name="Hutchinson M.I."/>
            <person name="Powell A.J."/>
            <person name="Barry K."/>
            <person name="Miller A.N."/>
            <person name="Grigoriev I.V."/>
            <person name="Debuchy R."/>
            <person name="Gladieux P."/>
            <person name="Hiltunen Thoren M."/>
            <person name="Johannesson H."/>
        </authorList>
    </citation>
    <scope>NUCLEOTIDE SEQUENCE</scope>
    <source>
        <strain evidence="12">CBS 232.78</strain>
    </source>
</reference>
<dbReference type="AlphaFoldDB" id="A0AAE0U3H4"/>
<evidence type="ECO:0000256" key="5">
    <source>
        <dbReference type="ARBA" id="ARBA00022827"/>
    </source>
</evidence>
<feature type="binding site" evidence="9">
    <location>
        <position position="95"/>
    </location>
    <ligand>
        <name>FAD</name>
        <dbReference type="ChEBI" id="CHEBI:57692"/>
    </ligand>
</feature>
<feature type="binding site" evidence="9">
    <location>
        <position position="94"/>
    </location>
    <ligand>
        <name>FAD</name>
        <dbReference type="ChEBI" id="CHEBI:57692"/>
    </ligand>
</feature>
<sequence>MSSTQVAVAAAVAGLGVYALFLRKGPDAADKPKKNLGSFGLHRLTVHSTELISNNVKRVRFELPNKSQPSGLALTSALLTISMPSGSWVPVPRPYTPVNSLDEPGFVELMVKHYPGGKASTHIHSLKPGDTLTVLPIPGFAWAPNKHSHVALIAGGAGITPMYQLTQGILNNPEDKTSITLVWGVNTDDEIFLKEEFGSLQKKFPDRFKAVYVVAKPDAASPHPKGFITKEILEEAGLSATSEKNKDIKVLVCGPPPMEKAMKGAKKEPGVLTKLGYTPGQIYSF</sequence>
<dbReference type="InterPro" id="IPR017938">
    <property type="entry name" value="Riboflavin_synthase-like_b-brl"/>
</dbReference>